<keyword evidence="1" id="KW-0732">Signal</keyword>
<gene>
    <name evidence="3" type="ORF">ACFMB1_09565</name>
</gene>
<evidence type="ECO:0000313" key="3">
    <source>
        <dbReference type="EMBL" id="MFC6035790.1"/>
    </source>
</evidence>
<dbReference type="InterPro" id="IPR012338">
    <property type="entry name" value="Beta-lactam/transpept-like"/>
</dbReference>
<name>A0ABW1KWQ8_9PROT</name>
<dbReference type="GO" id="GO:0016787">
    <property type="term" value="F:hydrolase activity"/>
    <property type="evidence" value="ECO:0007669"/>
    <property type="project" value="UniProtKB-KW"/>
</dbReference>
<feature type="domain" description="Cyclic nucleotide-binding" evidence="2">
    <location>
        <begin position="260"/>
        <end position="343"/>
    </location>
</feature>
<feature type="signal peptide" evidence="1">
    <location>
        <begin position="1"/>
        <end position="20"/>
    </location>
</feature>
<proteinExistence type="predicted"/>
<dbReference type="Proteomes" id="UP001596116">
    <property type="component" value="Unassembled WGS sequence"/>
</dbReference>
<evidence type="ECO:0000313" key="4">
    <source>
        <dbReference type="Proteomes" id="UP001596116"/>
    </source>
</evidence>
<keyword evidence="4" id="KW-1185">Reference proteome</keyword>
<dbReference type="InterPro" id="IPR050789">
    <property type="entry name" value="Diverse_Enzym_Activities"/>
</dbReference>
<dbReference type="Pfam" id="PF00144">
    <property type="entry name" value="Beta-lactamase"/>
    <property type="match status" value="1"/>
</dbReference>
<feature type="chain" id="PRO_5045299300" evidence="1">
    <location>
        <begin position="21"/>
        <end position="343"/>
    </location>
</feature>
<dbReference type="EC" id="3.-.-.-" evidence="3"/>
<dbReference type="SUPFAM" id="SSF56601">
    <property type="entry name" value="beta-lactamase/transpeptidase-like"/>
    <property type="match status" value="1"/>
</dbReference>
<dbReference type="RefSeq" id="WP_379878627.1">
    <property type="nucleotide sequence ID" value="NZ_JBHPON010000001.1"/>
</dbReference>
<protein>
    <submittedName>
        <fullName evidence="3">Serine hydrolase domain-containing protein</fullName>
        <ecNumber evidence="3">3.-.-.-</ecNumber>
    </submittedName>
</protein>
<reference evidence="3 4" key="1">
    <citation type="submission" date="2024-09" db="EMBL/GenBank/DDBJ databases">
        <authorList>
            <person name="Zhang Z.-H."/>
        </authorList>
    </citation>
    <scope>NUCLEOTIDE SEQUENCE [LARGE SCALE GENOMIC DNA]</scope>
    <source>
        <strain evidence="3 4">HHTR114</strain>
    </source>
</reference>
<dbReference type="InterPro" id="IPR001466">
    <property type="entry name" value="Beta-lactam-related"/>
</dbReference>
<comment type="caution">
    <text evidence="3">The sequence shown here is derived from an EMBL/GenBank/DDBJ whole genome shotgun (WGS) entry which is preliminary data.</text>
</comment>
<organism evidence="3 4">
    <name type="scientific">Hyphococcus aureus</name>
    <dbReference type="NCBI Taxonomy" id="2666033"/>
    <lineage>
        <taxon>Bacteria</taxon>
        <taxon>Pseudomonadati</taxon>
        <taxon>Pseudomonadota</taxon>
        <taxon>Alphaproteobacteria</taxon>
        <taxon>Parvularculales</taxon>
        <taxon>Parvularculaceae</taxon>
        <taxon>Hyphococcus</taxon>
    </lineage>
</organism>
<evidence type="ECO:0000259" key="2">
    <source>
        <dbReference type="PROSITE" id="PS50042"/>
    </source>
</evidence>
<dbReference type="PANTHER" id="PTHR43283">
    <property type="entry name" value="BETA-LACTAMASE-RELATED"/>
    <property type="match status" value="1"/>
</dbReference>
<dbReference type="InterPro" id="IPR000595">
    <property type="entry name" value="cNMP-bd_dom"/>
</dbReference>
<sequence length="343" mass="37459">MRLAILTGLVAIGVCAAAKADVKDAADYNAKKGGVSLVVLKQGRLEFEDYPNKGGPDKAFELASGTKSFSGVIAAAAIVDGLLSLDERAADTLPEWRSDPQKAQITIRQLLSLTSGIESTGVFRPPTYDDAIALPVVTPPGTAFEYGPVNFQIFGEIMRRKLRNFDGGAYQNAVDYLQARILNPLDIHPAQWNERGGYPTMPSGADLTAREWARFGQFVLQGGAWKGMQLVDPTALAENFTGSDVNAGYGLTWWLNEQPSKETLDASRTMTVASDMFTHPRRGELPGDLFMAAGAGGQRLYIIPSMDLVIVRQYPRVIERKLGQRRRGGPYSDVEFLLAFLKR</sequence>
<dbReference type="PANTHER" id="PTHR43283:SF7">
    <property type="entry name" value="BETA-LACTAMASE-RELATED DOMAIN-CONTAINING PROTEIN"/>
    <property type="match status" value="1"/>
</dbReference>
<dbReference type="Gene3D" id="3.40.710.10">
    <property type="entry name" value="DD-peptidase/beta-lactamase superfamily"/>
    <property type="match status" value="1"/>
</dbReference>
<evidence type="ECO:0000256" key="1">
    <source>
        <dbReference type="SAM" id="SignalP"/>
    </source>
</evidence>
<dbReference type="EMBL" id="JBHPON010000001">
    <property type="protein sequence ID" value="MFC6035790.1"/>
    <property type="molecule type" value="Genomic_DNA"/>
</dbReference>
<keyword evidence="3" id="KW-0378">Hydrolase</keyword>
<accession>A0ABW1KWQ8</accession>
<dbReference type="PROSITE" id="PS50042">
    <property type="entry name" value="CNMP_BINDING_3"/>
    <property type="match status" value="1"/>
</dbReference>